<sequence length="52" mass="6583">MPQAMPLNWLMLYIMFIIIFILIIIKLYFNKYKMPNNFKKIEMLKNKNNWKW</sequence>
<dbReference type="GO" id="GO:0015078">
    <property type="term" value="F:proton transmembrane transporter activity"/>
    <property type="evidence" value="ECO:0007669"/>
    <property type="project" value="InterPro"/>
</dbReference>
<evidence type="ECO:0000256" key="6">
    <source>
        <dbReference type="ARBA" id="ARBA00022692"/>
    </source>
</evidence>
<evidence type="ECO:0000256" key="12">
    <source>
        <dbReference type="RuleBase" id="RU003661"/>
    </source>
</evidence>
<keyword evidence="6 12" id="KW-0812">Transmembrane</keyword>
<evidence type="ECO:0000256" key="11">
    <source>
        <dbReference type="ARBA" id="ARBA00023136"/>
    </source>
</evidence>
<feature type="transmembrane region" description="Helical" evidence="13">
    <location>
        <begin position="6"/>
        <end position="29"/>
    </location>
</feature>
<dbReference type="GO" id="GO:0045259">
    <property type="term" value="C:proton-transporting ATP synthase complex"/>
    <property type="evidence" value="ECO:0007669"/>
    <property type="project" value="UniProtKB-KW"/>
</dbReference>
<dbReference type="EMBL" id="KX132084">
    <property type="protein sequence ID" value="ANJ01473.1"/>
    <property type="molecule type" value="Genomic_DNA"/>
</dbReference>
<keyword evidence="7 12" id="KW-0375">Hydrogen ion transport</keyword>
<evidence type="ECO:0000256" key="1">
    <source>
        <dbReference type="ARBA" id="ARBA00004304"/>
    </source>
</evidence>
<protein>
    <recommendedName>
        <fullName evidence="12">ATP synthase complex subunit 8</fullName>
    </recommendedName>
</protein>
<dbReference type="GO" id="GO:0015986">
    <property type="term" value="P:proton motive force-driven ATP synthesis"/>
    <property type="evidence" value="ECO:0007669"/>
    <property type="project" value="InterPro"/>
</dbReference>
<evidence type="ECO:0000256" key="8">
    <source>
        <dbReference type="ARBA" id="ARBA00022989"/>
    </source>
</evidence>
<evidence type="ECO:0000256" key="5">
    <source>
        <dbReference type="ARBA" id="ARBA00022547"/>
    </source>
</evidence>
<dbReference type="InterPro" id="IPR001421">
    <property type="entry name" value="ATP8_metazoa"/>
</dbReference>
<keyword evidence="4 12" id="KW-0813">Transport</keyword>
<organism evidence="14">
    <name type="scientific">Propylea sp. HSL-2016</name>
    <dbReference type="NCBI Taxonomy" id="1856880"/>
    <lineage>
        <taxon>Eukaryota</taxon>
        <taxon>Metazoa</taxon>
        <taxon>Ecdysozoa</taxon>
        <taxon>Arthropoda</taxon>
        <taxon>Hexapoda</taxon>
        <taxon>Insecta</taxon>
        <taxon>Pterygota</taxon>
        <taxon>Neoptera</taxon>
        <taxon>Endopterygota</taxon>
        <taxon>Coleoptera</taxon>
        <taxon>Polyphaga</taxon>
        <taxon>Cucujiformia</taxon>
        <taxon>Coccinelloidea</taxon>
        <taxon>Coccinellidae</taxon>
        <taxon>Coccinellinae</taxon>
        <taxon>Coccinellini</taxon>
        <taxon>Propylea</taxon>
    </lineage>
</organism>
<evidence type="ECO:0000256" key="10">
    <source>
        <dbReference type="ARBA" id="ARBA00023128"/>
    </source>
</evidence>
<keyword evidence="8 13" id="KW-1133">Transmembrane helix</keyword>
<dbReference type="GO" id="GO:0031966">
    <property type="term" value="C:mitochondrial membrane"/>
    <property type="evidence" value="ECO:0007669"/>
    <property type="project" value="UniProtKB-SubCell"/>
</dbReference>
<comment type="similarity">
    <text evidence="2 12">Belongs to the ATPase protein 8 family.</text>
</comment>
<keyword evidence="10 12" id="KW-0496">Mitochondrion</keyword>
<keyword evidence="5 12" id="KW-0138">CF(0)</keyword>
<evidence type="ECO:0000256" key="3">
    <source>
        <dbReference type="ARBA" id="ARBA00011291"/>
    </source>
</evidence>
<proteinExistence type="inferred from homology"/>
<reference evidence="14" key="1">
    <citation type="submission" date="2016-04" db="EMBL/GenBank/DDBJ databases">
        <title>Mitochondrial genomes of ladybirds.</title>
        <authorList>
            <person name="Li H.-S."/>
            <person name="Liang X.-Y."/>
            <person name="Pang H."/>
        </authorList>
    </citation>
    <scope>NUCLEOTIDE SEQUENCE</scope>
    <source>
        <strain evidence="14">Cocc4</strain>
    </source>
</reference>
<name>A0A191UJ25_9CUCU</name>
<gene>
    <name evidence="14" type="primary">atp8</name>
</gene>
<dbReference type="AlphaFoldDB" id="A0A191UJ25"/>
<evidence type="ECO:0000313" key="14">
    <source>
        <dbReference type="EMBL" id="ANJ01473.1"/>
    </source>
</evidence>
<evidence type="ECO:0000256" key="7">
    <source>
        <dbReference type="ARBA" id="ARBA00022781"/>
    </source>
</evidence>
<evidence type="ECO:0000256" key="2">
    <source>
        <dbReference type="ARBA" id="ARBA00008892"/>
    </source>
</evidence>
<evidence type="ECO:0000256" key="13">
    <source>
        <dbReference type="SAM" id="Phobius"/>
    </source>
</evidence>
<evidence type="ECO:0000256" key="4">
    <source>
        <dbReference type="ARBA" id="ARBA00022448"/>
    </source>
</evidence>
<keyword evidence="9 12" id="KW-0406">Ion transport</keyword>
<comment type="subunit">
    <text evidence="3">F-type ATPases have 2 components, CF(1) - the catalytic core - and CF(0) - the membrane proton channel.</text>
</comment>
<keyword evidence="11 13" id="KW-0472">Membrane</keyword>
<accession>A0A191UJ25</accession>
<evidence type="ECO:0000256" key="9">
    <source>
        <dbReference type="ARBA" id="ARBA00023065"/>
    </source>
</evidence>
<dbReference type="Pfam" id="PF00895">
    <property type="entry name" value="ATP-synt_8"/>
    <property type="match status" value="1"/>
</dbReference>
<geneLocation type="mitochondrion" evidence="14"/>
<comment type="subcellular location">
    <subcellularLocation>
        <location evidence="1 12">Mitochondrion membrane</location>
        <topology evidence="1 12">Single-pass membrane protein</topology>
    </subcellularLocation>
</comment>